<dbReference type="Proteomes" id="UP000640052">
    <property type="component" value="Unassembled WGS sequence"/>
</dbReference>
<keyword evidence="3" id="KW-1185">Reference proteome</keyword>
<proteinExistence type="predicted"/>
<keyword evidence="1" id="KW-0472">Membrane</keyword>
<protein>
    <submittedName>
        <fullName evidence="2">Uncharacterized protein</fullName>
    </submittedName>
</protein>
<sequence length="82" mass="9220">MRAIAWTTVAGLWTWWLDGDPLSLPKRSRSWLPVTLFAIFVLALVLFPGQLLVTSGVALAGHARWTLHRFIRRHRARTGAAS</sequence>
<dbReference type="EMBL" id="BOOA01000072">
    <property type="protein sequence ID" value="GIH28132.1"/>
    <property type="molecule type" value="Genomic_DNA"/>
</dbReference>
<reference evidence="2" key="1">
    <citation type="submission" date="2021-01" db="EMBL/GenBank/DDBJ databases">
        <title>Whole genome shotgun sequence of Acrocarpospora phusangensis NBRC 108782.</title>
        <authorList>
            <person name="Komaki H."/>
            <person name="Tamura T."/>
        </authorList>
    </citation>
    <scope>NUCLEOTIDE SEQUENCE</scope>
    <source>
        <strain evidence="2">NBRC 108782</strain>
    </source>
</reference>
<organism evidence="2 3">
    <name type="scientific">Acrocarpospora phusangensis</name>
    <dbReference type="NCBI Taxonomy" id="1070424"/>
    <lineage>
        <taxon>Bacteria</taxon>
        <taxon>Bacillati</taxon>
        <taxon>Actinomycetota</taxon>
        <taxon>Actinomycetes</taxon>
        <taxon>Streptosporangiales</taxon>
        <taxon>Streptosporangiaceae</taxon>
        <taxon>Acrocarpospora</taxon>
    </lineage>
</organism>
<feature type="transmembrane region" description="Helical" evidence="1">
    <location>
        <begin position="35"/>
        <end position="63"/>
    </location>
</feature>
<accession>A0A919QFR9</accession>
<dbReference type="AlphaFoldDB" id="A0A919QFR9"/>
<dbReference type="RefSeq" id="WP_204044766.1">
    <property type="nucleotide sequence ID" value="NZ_BOOA01000072.1"/>
</dbReference>
<keyword evidence="1" id="KW-1133">Transmembrane helix</keyword>
<keyword evidence="1" id="KW-0812">Transmembrane</keyword>
<gene>
    <name evidence="2" type="ORF">Aph01nite_64420</name>
</gene>
<evidence type="ECO:0000313" key="3">
    <source>
        <dbReference type="Proteomes" id="UP000640052"/>
    </source>
</evidence>
<name>A0A919QFR9_9ACTN</name>
<evidence type="ECO:0000256" key="1">
    <source>
        <dbReference type="SAM" id="Phobius"/>
    </source>
</evidence>
<evidence type="ECO:0000313" key="2">
    <source>
        <dbReference type="EMBL" id="GIH28132.1"/>
    </source>
</evidence>
<comment type="caution">
    <text evidence="2">The sequence shown here is derived from an EMBL/GenBank/DDBJ whole genome shotgun (WGS) entry which is preliminary data.</text>
</comment>